<keyword evidence="4" id="KW-0804">Transcription</keyword>
<dbReference type="AlphaFoldDB" id="A0A9Q0E690"/>
<dbReference type="Pfam" id="PF25340">
    <property type="entry name" value="BCD_RFX"/>
    <property type="match status" value="1"/>
</dbReference>
<evidence type="ECO:0000256" key="4">
    <source>
        <dbReference type="ARBA" id="ARBA00023163"/>
    </source>
</evidence>
<evidence type="ECO:0000256" key="6">
    <source>
        <dbReference type="SAM" id="MobiDB-lite"/>
    </source>
</evidence>
<dbReference type="Pfam" id="PF04589">
    <property type="entry name" value="RFX1_trans_act"/>
    <property type="match status" value="1"/>
</dbReference>
<protein>
    <recommendedName>
        <fullName evidence="7">RFX-type winged-helix domain-containing protein</fullName>
    </recommendedName>
</protein>
<reference evidence="8" key="1">
    <citation type="submission" date="2022-07" db="EMBL/GenBank/DDBJ databases">
        <title>Chromosome-level genome of Muraenolepis orangiensis.</title>
        <authorList>
            <person name="Kim J."/>
        </authorList>
    </citation>
    <scope>NUCLEOTIDE SEQUENCE</scope>
    <source>
        <strain evidence="8">KU_S4_2022</strain>
        <tissue evidence="8">Muscle</tissue>
    </source>
</reference>
<dbReference type="FunFam" id="1.10.10.10:FF:000017">
    <property type="entry name" value="transcription factor RFX3 isoform X1"/>
    <property type="match status" value="1"/>
</dbReference>
<comment type="subcellular location">
    <subcellularLocation>
        <location evidence="1">Nucleus</location>
    </subcellularLocation>
</comment>
<evidence type="ECO:0000256" key="3">
    <source>
        <dbReference type="ARBA" id="ARBA00023125"/>
    </source>
</evidence>
<dbReference type="OrthoDB" id="10056949at2759"/>
<dbReference type="InterPro" id="IPR036390">
    <property type="entry name" value="WH_DNA-bd_sf"/>
</dbReference>
<evidence type="ECO:0000313" key="8">
    <source>
        <dbReference type="EMBL" id="KAJ3600653.1"/>
    </source>
</evidence>
<dbReference type="SUPFAM" id="SSF46785">
    <property type="entry name" value="Winged helix' DNA-binding domain"/>
    <property type="match status" value="1"/>
</dbReference>
<dbReference type="InterPro" id="IPR003150">
    <property type="entry name" value="DNA-bd_RFX"/>
</dbReference>
<dbReference type="Pfam" id="PF02257">
    <property type="entry name" value="RFX_DNA_binding"/>
    <property type="match status" value="1"/>
</dbReference>
<dbReference type="InterPro" id="IPR036388">
    <property type="entry name" value="WH-like_DNA-bd_sf"/>
</dbReference>
<dbReference type="Proteomes" id="UP001148018">
    <property type="component" value="Unassembled WGS sequence"/>
</dbReference>
<keyword evidence="9" id="KW-1185">Reference proteome</keyword>
<dbReference type="Gene3D" id="1.10.10.10">
    <property type="entry name" value="Winged helix-like DNA-binding domain superfamily/Winged helix DNA-binding domain"/>
    <property type="match status" value="1"/>
</dbReference>
<dbReference type="InterPro" id="IPR057321">
    <property type="entry name" value="RFX1-4/6/8-like_BCD"/>
</dbReference>
<dbReference type="GO" id="GO:0000978">
    <property type="term" value="F:RNA polymerase II cis-regulatory region sequence-specific DNA binding"/>
    <property type="evidence" value="ECO:0007669"/>
    <property type="project" value="TreeGrafter"/>
</dbReference>
<feature type="domain" description="RFX-type winged-helix" evidence="7">
    <location>
        <begin position="351"/>
        <end position="426"/>
    </location>
</feature>
<comment type="caution">
    <text evidence="8">The sequence shown here is derived from an EMBL/GenBank/DDBJ whole genome shotgun (WGS) entry which is preliminary data.</text>
</comment>
<feature type="compositionally biased region" description="Acidic residues" evidence="6">
    <location>
        <begin position="877"/>
        <end position="893"/>
    </location>
</feature>
<evidence type="ECO:0000259" key="7">
    <source>
        <dbReference type="PROSITE" id="PS51526"/>
    </source>
</evidence>
<feature type="region of interest" description="Disordered" evidence="6">
    <location>
        <begin position="48"/>
        <end position="79"/>
    </location>
</feature>
<proteinExistence type="predicted"/>
<keyword evidence="5" id="KW-0539">Nucleus</keyword>
<feature type="region of interest" description="Disordered" evidence="6">
    <location>
        <begin position="877"/>
        <end position="931"/>
    </location>
</feature>
<dbReference type="InterPro" id="IPR039779">
    <property type="entry name" value="RFX-like"/>
</dbReference>
<keyword evidence="3" id="KW-0238">DNA-binding</keyword>
<dbReference type="PANTHER" id="PTHR12619">
    <property type="entry name" value="RFX TRANSCRIPTION FACTOR FAMILY"/>
    <property type="match status" value="1"/>
</dbReference>
<name>A0A9Q0E690_9TELE</name>
<feature type="compositionally biased region" description="Low complexity" evidence="6">
    <location>
        <begin position="11"/>
        <end position="26"/>
    </location>
</feature>
<dbReference type="PANTHER" id="PTHR12619:SF23">
    <property type="entry name" value="MHC CLASS II REGULATORY FACTOR RFX1"/>
    <property type="match status" value="1"/>
</dbReference>
<sequence>MATSGYVGEIQPVSQPQGGPGVSVSPVAVATSTTTTTTQYLAEIQTSPTASAPVGTGASSDAQNPAIDEQKPAVGSQEAQTAVVARTQYVTAEIQGSPTQTGNAQSTPQYIVVTVTEGSLHSSDSVSDSSPPPVVVQTGVPTQVVQQVQTAQQRSVVQATSQIAKAEPGAQLTVTSLQPVHITQEVQQQLTQVQHVYTNQVQYVEGGDTNYTTSTIFSYADAPLYTQTTAGQYYEASTTQASTPGTPLTVSVTAGAAGGVSMFVAQPARAVAGPVTAAVATGANGGADGAGANGGAAAGSYVIQGGYMLSGSSGGGSGGNGQSYSLAARASPATVSITEGEESNVPSADKKVQWLLDNYETAEGVSLPRSTLYCHYLLHCQEQKLEPVNAASFGKLIRSVFMGLRTRRLGTRGNSKYHYYGLRIKASSSLIRLMEDQQHLAMRQQPFSQKQRLKPVQKIEGMTNGTGSGAGQQQQQHGAGLSDISAQVQQYQQFLDASRALPEFPDIDLQGKALPEGVELEHIKSFQLLYREHCEAILDVIVNLQFTLVETLWKTFWRFSQNQPADSAALAIHDESEKRLPKSCLVVLCKYDPVLRWSRDCDNSLYQALVEILIPDVLRPIPSALTQAIRNFAKSLESWLTNAMMNIPEEMVRIKVTSASAFAQTLRRYTSLNHLAQAARAVLQNTAQINQMLSDLNRVDFANVQEQASWVCRCEDRVVQRLEQDFKLTLQQQNSLEQWAAWLDGVVSQVLKPYQHSAAFPKAAKLFLLKWSFYSSMVIRDLTLRSAASFGSFHLIRLLYDEYMYYLIEHRVAQAKGETPIAVMGEFASLGRTLNPLDPDKGKTPPLIYTHTHTHTQTRCGKQLHHATLLRLCVSVTEEDEEEEEEESDDECQELSLQSDGAGLGEESLEPPAKLARTDQRVLFATGSADN</sequence>
<evidence type="ECO:0000256" key="2">
    <source>
        <dbReference type="ARBA" id="ARBA00023015"/>
    </source>
</evidence>
<evidence type="ECO:0000256" key="1">
    <source>
        <dbReference type="ARBA" id="ARBA00004123"/>
    </source>
</evidence>
<dbReference type="InterPro" id="IPR007668">
    <property type="entry name" value="RFX1_trans_act"/>
</dbReference>
<organism evidence="8 9">
    <name type="scientific">Muraenolepis orangiensis</name>
    <name type="common">Patagonian moray cod</name>
    <dbReference type="NCBI Taxonomy" id="630683"/>
    <lineage>
        <taxon>Eukaryota</taxon>
        <taxon>Metazoa</taxon>
        <taxon>Chordata</taxon>
        <taxon>Craniata</taxon>
        <taxon>Vertebrata</taxon>
        <taxon>Euteleostomi</taxon>
        <taxon>Actinopterygii</taxon>
        <taxon>Neopterygii</taxon>
        <taxon>Teleostei</taxon>
        <taxon>Neoteleostei</taxon>
        <taxon>Acanthomorphata</taxon>
        <taxon>Zeiogadaria</taxon>
        <taxon>Gadariae</taxon>
        <taxon>Gadiformes</taxon>
        <taxon>Muraenolepidoidei</taxon>
        <taxon>Muraenolepididae</taxon>
        <taxon>Muraenolepis</taxon>
    </lineage>
</organism>
<dbReference type="GO" id="GO:0000981">
    <property type="term" value="F:DNA-binding transcription factor activity, RNA polymerase II-specific"/>
    <property type="evidence" value="ECO:0007669"/>
    <property type="project" value="TreeGrafter"/>
</dbReference>
<dbReference type="EMBL" id="JANIIK010000047">
    <property type="protein sequence ID" value="KAJ3600653.1"/>
    <property type="molecule type" value="Genomic_DNA"/>
</dbReference>
<dbReference type="PROSITE" id="PS51526">
    <property type="entry name" value="RFX_DBD"/>
    <property type="match status" value="1"/>
</dbReference>
<dbReference type="GO" id="GO:0005634">
    <property type="term" value="C:nucleus"/>
    <property type="evidence" value="ECO:0007669"/>
    <property type="project" value="UniProtKB-SubCell"/>
</dbReference>
<feature type="region of interest" description="Disordered" evidence="6">
    <location>
        <begin position="1"/>
        <end position="26"/>
    </location>
</feature>
<gene>
    <name evidence="8" type="ORF">NHX12_031631</name>
</gene>
<keyword evidence="2" id="KW-0805">Transcription regulation</keyword>
<accession>A0A9Q0E690</accession>
<evidence type="ECO:0000313" key="9">
    <source>
        <dbReference type="Proteomes" id="UP001148018"/>
    </source>
</evidence>
<evidence type="ECO:0000256" key="5">
    <source>
        <dbReference type="ARBA" id="ARBA00023242"/>
    </source>
</evidence>